<keyword evidence="1" id="KW-1133">Transmembrane helix</keyword>
<dbReference type="CTD" id="9950427"/>
<proteinExistence type="predicted"/>
<protein>
    <submittedName>
        <fullName evidence="2">Uncharacterized protein</fullName>
    </submittedName>
</protein>
<dbReference type="GeneID" id="9950427"/>
<dbReference type="RefSeq" id="XP_003148520.1">
    <property type="nucleotide sequence ID" value="XM_003148472.1"/>
</dbReference>
<organism evidence="2">
    <name type="scientific">Loa loa</name>
    <name type="common">Eye worm</name>
    <name type="synonym">Filaria loa</name>
    <dbReference type="NCBI Taxonomy" id="7209"/>
    <lineage>
        <taxon>Eukaryota</taxon>
        <taxon>Metazoa</taxon>
        <taxon>Ecdysozoa</taxon>
        <taxon>Nematoda</taxon>
        <taxon>Chromadorea</taxon>
        <taxon>Rhabditida</taxon>
        <taxon>Spirurina</taxon>
        <taxon>Spiruromorpha</taxon>
        <taxon>Filarioidea</taxon>
        <taxon>Onchocercidae</taxon>
        <taxon>Loa</taxon>
    </lineage>
</organism>
<dbReference type="InParanoid" id="A0A1S0TKC0"/>
<name>A0A1S0TKC0_LOALO</name>
<reference evidence="2" key="1">
    <citation type="submission" date="2012-04" db="EMBL/GenBank/DDBJ databases">
        <title>The Genome Sequence of Loa loa.</title>
        <authorList>
            <consortium name="The Broad Institute Genome Sequencing Platform"/>
            <consortium name="Broad Institute Genome Sequencing Center for Infectious Disease"/>
            <person name="Nutman T.B."/>
            <person name="Fink D.L."/>
            <person name="Russ C."/>
            <person name="Young S."/>
            <person name="Zeng Q."/>
            <person name="Gargeya S."/>
            <person name="Alvarado L."/>
            <person name="Berlin A."/>
            <person name="Chapman S.B."/>
            <person name="Chen Z."/>
            <person name="Freedman E."/>
            <person name="Gellesch M."/>
            <person name="Goldberg J."/>
            <person name="Griggs A."/>
            <person name="Gujja S."/>
            <person name="Heilman E.R."/>
            <person name="Heiman D."/>
            <person name="Howarth C."/>
            <person name="Mehta T."/>
            <person name="Neiman D."/>
            <person name="Pearson M."/>
            <person name="Roberts A."/>
            <person name="Saif S."/>
            <person name="Shea T."/>
            <person name="Shenoy N."/>
            <person name="Sisk P."/>
            <person name="Stolte C."/>
            <person name="Sykes S."/>
            <person name="White J."/>
            <person name="Yandava C."/>
            <person name="Haas B."/>
            <person name="Henn M.R."/>
            <person name="Nusbaum C."/>
            <person name="Birren B."/>
        </authorList>
    </citation>
    <scope>NUCLEOTIDE SEQUENCE [LARGE SCALE GENOMIC DNA]</scope>
</reference>
<keyword evidence="1" id="KW-0472">Membrane</keyword>
<evidence type="ECO:0000256" key="1">
    <source>
        <dbReference type="SAM" id="Phobius"/>
    </source>
</evidence>
<keyword evidence="1" id="KW-0812">Transmembrane</keyword>
<evidence type="ECO:0000313" key="2">
    <source>
        <dbReference type="EMBL" id="EFO15551.1"/>
    </source>
</evidence>
<gene>
    <name evidence="2" type="ORF">LOAG_12960</name>
</gene>
<feature type="non-terminal residue" evidence="2">
    <location>
        <position position="1"/>
    </location>
</feature>
<dbReference type="AlphaFoldDB" id="A0A1S0TKC0"/>
<dbReference type="EMBL" id="JH712203">
    <property type="protein sequence ID" value="EFO15551.1"/>
    <property type="molecule type" value="Genomic_DNA"/>
</dbReference>
<accession>A0A1S0TKC0</accession>
<sequence>EFEMNQDAFRHTYVAIYRMKRKKLTEFIRAKTMKFGDYYVSQIDEMSKKQPDDVKIIMNTNNKKKEVLSAKSFFARSVATRRLGRRYRALLVFGPPFLHINIIIVGIISVFPSFEE</sequence>
<dbReference type="KEGG" id="loa:LOAG_12960"/>
<feature type="transmembrane region" description="Helical" evidence="1">
    <location>
        <begin position="90"/>
        <end position="111"/>
    </location>
</feature>